<keyword evidence="5" id="KW-0472">Membrane</keyword>
<keyword evidence="6" id="KW-0675">Receptor</keyword>
<dbReference type="VEuPathDB" id="VectorBase:AATE015435"/>
<organism evidence="8">
    <name type="scientific">Anopheles atroparvus</name>
    <name type="common">European mosquito</name>
    <dbReference type="NCBI Taxonomy" id="41427"/>
    <lineage>
        <taxon>Eukaryota</taxon>
        <taxon>Metazoa</taxon>
        <taxon>Ecdysozoa</taxon>
        <taxon>Arthropoda</taxon>
        <taxon>Hexapoda</taxon>
        <taxon>Insecta</taxon>
        <taxon>Pterygota</taxon>
        <taxon>Neoptera</taxon>
        <taxon>Endopterygota</taxon>
        <taxon>Diptera</taxon>
        <taxon>Nematocera</taxon>
        <taxon>Culicoidea</taxon>
        <taxon>Culicidae</taxon>
        <taxon>Anophelinae</taxon>
        <taxon>Anopheles</taxon>
    </lineage>
</organism>
<evidence type="ECO:0000256" key="4">
    <source>
        <dbReference type="ARBA" id="ARBA00022989"/>
    </source>
</evidence>
<evidence type="ECO:0000256" key="6">
    <source>
        <dbReference type="ARBA" id="ARBA00023170"/>
    </source>
</evidence>
<keyword evidence="2" id="KW-1003">Cell membrane</keyword>
<evidence type="ECO:0000256" key="2">
    <source>
        <dbReference type="ARBA" id="ARBA00022475"/>
    </source>
</evidence>
<dbReference type="GO" id="GO:0005886">
    <property type="term" value="C:plasma membrane"/>
    <property type="evidence" value="ECO:0007669"/>
    <property type="project" value="UniProtKB-SubCell"/>
</dbReference>
<dbReference type="EnsemblMetazoa" id="AATE015435-RA">
    <property type="protein sequence ID" value="AATE015435-PA.1"/>
    <property type="gene ID" value="AATE015435"/>
</dbReference>
<evidence type="ECO:0008006" key="9">
    <source>
        <dbReference type="Google" id="ProtNLM"/>
    </source>
</evidence>
<keyword evidence="4" id="KW-1133">Transmembrane helix</keyword>
<evidence type="ECO:0000256" key="1">
    <source>
        <dbReference type="ARBA" id="ARBA00004651"/>
    </source>
</evidence>
<proteinExistence type="predicted"/>
<sequence length="406" mass="45505">MLRSMQHETTHQTYLQQRLTREDKGPCQALVVPNGTIYPAINELTDLQGYELHTAFVPDESDRSVIGSVMQTLADDRNGSLVKPMGLQAASLMELSRRAQWQFSLVTVGPLAYATCFFVPRAVRVPIGYILVGPFDTGIWIGVLVTASLVVLLLKRFGQASRGSLVSAIVTLLQSVLTSPNRISRSAFERRILTACSLGCVVLVSSYQSMIFSLISNPAYYPELDTEQQINRSCSLLVLVMDELGGIDTFRDSFFDTASFRTGESCVCTTCRLERVLRRKPQLAKVYRASRHRTHPFPMLISLVDRHYPPLNELVERYVSGFFEAGLTVKLMMDRRMARGEGRVHFRAGPSQQLRVSDLHIVWLVLKIGLASAFCCFLAELASKHWKTASYWINSTVGKFGKMGRH</sequence>
<keyword evidence="3" id="KW-0812">Transmembrane</keyword>
<protein>
    <recommendedName>
        <fullName evidence="9">Ionotropic glutamate receptor C-terminal domain-containing protein</fullName>
    </recommendedName>
</protein>
<dbReference type="InterPro" id="IPR052192">
    <property type="entry name" value="Insect_Ionotropic_Sensory_Rcpt"/>
</dbReference>
<dbReference type="PANTHER" id="PTHR42643:SF24">
    <property type="entry name" value="IONOTROPIC RECEPTOR 60A"/>
    <property type="match status" value="1"/>
</dbReference>
<accession>A0A182JCC9</accession>
<comment type="subcellular location">
    <subcellularLocation>
        <location evidence="1">Cell membrane</location>
        <topology evidence="1">Multi-pass membrane protein</topology>
    </subcellularLocation>
</comment>
<name>A0A182JCC9_ANOAO</name>
<evidence type="ECO:0000256" key="7">
    <source>
        <dbReference type="ARBA" id="ARBA00023180"/>
    </source>
</evidence>
<evidence type="ECO:0000256" key="5">
    <source>
        <dbReference type="ARBA" id="ARBA00023136"/>
    </source>
</evidence>
<evidence type="ECO:0000256" key="3">
    <source>
        <dbReference type="ARBA" id="ARBA00022692"/>
    </source>
</evidence>
<evidence type="ECO:0000313" key="8">
    <source>
        <dbReference type="EnsemblMetazoa" id="AATE015435-PA.1"/>
    </source>
</evidence>
<dbReference type="PANTHER" id="PTHR42643">
    <property type="entry name" value="IONOTROPIC RECEPTOR 20A-RELATED"/>
    <property type="match status" value="1"/>
</dbReference>
<reference evidence="8" key="1">
    <citation type="submission" date="2022-08" db="UniProtKB">
        <authorList>
            <consortium name="EnsemblMetazoa"/>
        </authorList>
    </citation>
    <scope>IDENTIFICATION</scope>
    <source>
        <strain evidence="8">EBRO</strain>
    </source>
</reference>
<keyword evidence="7" id="KW-0325">Glycoprotein</keyword>
<dbReference type="AlphaFoldDB" id="A0A182JCC9"/>